<dbReference type="AlphaFoldDB" id="A0A1X6P6R8"/>
<dbReference type="GO" id="GO:0006012">
    <property type="term" value="P:galactose metabolic process"/>
    <property type="evidence" value="ECO:0007669"/>
    <property type="project" value="InterPro"/>
</dbReference>
<keyword evidence="2" id="KW-0479">Metal-binding</keyword>
<dbReference type="InterPro" id="IPR013750">
    <property type="entry name" value="GHMP_kinase_C_dom"/>
</dbReference>
<dbReference type="GO" id="GO:0004335">
    <property type="term" value="F:galactokinase activity"/>
    <property type="evidence" value="ECO:0007669"/>
    <property type="project" value="InterPro"/>
</dbReference>
<keyword evidence="5" id="KW-0067">ATP-binding</keyword>
<sequence length="451" mass="47130">MSDDGKAAAAKAVAEADASGVARATALFKKTYDGACPTAAAAAPGRVNLIGEHTDYNDGWVFPLALEKSTYMVGAPRGGDATKSRVVCEAFEGVVVEFDVAGDVAPLGGDRKWANYVVGMVAMYVRAAEKEGKSGSIPAFDAAFVSDVPIGGGCRRRLRSRYVLRGHWGVRSGGWRCRGGRKAGDGNMSTGAFLEALTSSPVDATERALRGQATEHEYAKVPCGIMDQLISSRATAGSALLIDCRSHEVAPVPLSDPSVVIVVTNSHVEHDLSGSEYPERRQACTTAVKAIAAKHGSDAEPIKALRDATLDMLADVAGDLDDTTRARAHHVISEDVRTQAARKALEAGDFETVGRLMGESHASLRDDYQVSVPEIDALVDIATNVDGVYGSRITGGGFGGCTVSLTKRDAVDALLAAVEAEYPKASGGTKATCFVTRAGAGARVLEVPSET</sequence>
<protein>
    <recommendedName>
        <fullName evidence="12">Galactokinase</fullName>
    </recommendedName>
</protein>
<dbReference type="PRINTS" id="PR00473">
    <property type="entry name" value="GALCTOKINASE"/>
</dbReference>
<accession>A0A1X6P6R8</accession>
<dbReference type="InterPro" id="IPR019741">
    <property type="entry name" value="Galactokinase_CS"/>
</dbReference>
<dbReference type="InterPro" id="IPR020568">
    <property type="entry name" value="Ribosomal_Su5_D2-typ_SF"/>
</dbReference>
<evidence type="ECO:0000313" key="10">
    <source>
        <dbReference type="EMBL" id="OSX76430.1"/>
    </source>
</evidence>
<gene>
    <name evidence="10" type="ORF">BU14_0191s0010</name>
</gene>
<evidence type="ECO:0000259" key="8">
    <source>
        <dbReference type="Pfam" id="PF08544"/>
    </source>
</evidence>
<dbReference type="Pfam" id="PF10509">
    <property type="entry name" value="GalKase_gal_bdg"/>
    <property type="match status" value="1"/>
</dbReference>
<keyword evidence="7" id="KW-0119">Carbohydrate metabolism</keyword>
<reference evidence="10 11" key="1">
    <citation type="submission" date="2017-03" db="EMBL/GenBank/DDBJ databases">
        <title>WGS assembly of Porphyra umbilicalis.</title>
        <authorList>
            <person name="Brawley S.H."/>
            <person name="Blouin N.A."/>
            <person name="Ficko-Blean E."/>
            <person name="Wheeler G.L."/>
            <person name="Lohr M."/>
            <person name="Goodson H.V."/>
            <person name="Jenkins J.W."/>
            <person name="Blaby-Haas C.E."/>
            <person name="Helliwell K.E."/>
            <person name="Chan C."/>
            <person name="Marriage T."/>
            <person name="Bhattacharya D."/>
            <person name="Klein A.S."/>
            <person name="Badis Y."/>
            <person name="Brodie J."/>
            <person name="Cao Y."/>
            <person name="Collen J."/>
            <person name="Dittami S.M."/>
            <person name="Gachon C.M."/>
            <person name="Green B.R."/>
            <person name="Karpowicz S."/>
            <person name="Kim J.W."/>
            <person name="Kudahl U."/>
            <person name="Lin S."/>
            <person name="Michel G."/>
            <person name="Mittag M."/>
            <person name="Olson B.J."/>
            <person name="Pangilinan J."/>
            <person name="Peng Y."/>
            <person name="Qiu H."/>
            <person name="Shu S."/>
            <person name="Singer J.T."/>
            <person name="Smith A.G."/>
            <person name="Sprecher B.N."/>
            <person name="Wagner V."/>
            <person name="Wang W."/>
            <person name="Wang Z.-Y."/>
            <person name="Yan J."/>
            <person name="Yarish C."/>
            <person name="Zoeuner-Riek S."/>
            <person name="Zhuang Y."/>
            <person name="Zou Y."/>
            <person name="Lindquist E.A."/>
            <person name="Grimwood J."/>
            <person name="Barry K."/>
            <person name="Rokhsar D.S."/>
            <person name="Schmutz J."/>
            <person name="Stiller J.W."/>
            <person name="Grossman A.R."/>
            <person name="Prochnik S.E."/>
        </authorList>
    </citation>
    <scope>NUCLEOTIDE SEQUENCE [LARGE SCALE GENOMIC DNA]</scope>
    <source>
        <strain evidence="10">4086291</strain>
    </source>
</reference>
<dbReference type="Gene3D" id="3.30.230.10">
    <property type="match status" value="2"/>
</dbReference>
<dbReference type="PANTHER" id="PTHR10457">
    <property type="entry name" value="MEVALONATE KINASE/GALACTOKINASE"/>
    <property type="match status" value="1"/>
</dbReference>
<dbReference type="Proteomes" id="UP000218209">
    <property type="component" value="Unassembled WGS sequence"/>
</dbReference>
<dbReference type="GO" id="GO:0005829">
    <property type="term" value="C:cytosol"/>
    <property type="evidence" value="ECO:0007669"/>
    <property type="project" value="TreeGrafter"/>
</dbReference>
<evidence type="ECO:0000256" key="2">
    <source>
        <dbReference type="ARBA" id="ARBA00022723"/>
    </source>
</evidence>
<name>A0A1X6P6R8_PORUM</name>
<keyword evidence="11" id="KW-1185">Reference proteome</keyword>
<dbReference type="OrthoDB" id="275179at2759"/>
<evidence type="ECO:0000256" key="3">
    <source>
        <dbReference type="ARBA" id="ARBA00022741"/>
    </source>
</evidence>
<dbReference type="SUPFAM" id="SSF55060">
    <property type="entry name" value="GHMP Kinase, C-terminal domain"/>
    <property type="match status" value="1"/>
</dbReference>
<dbReference type="InterPro" id="IPR019539">
    <property type="entry name" value="GalKase_N"/>
</dbReference>
<dbReference type="InterPro" id="IPR036554">
    <property type="entry name" value="GHMP_kinase_C_sf"/>
</dbReference>
<dbReference type="PRINTS" id="PR00959">
    <property type="entry name" value="MEVGALKINASE"/>
</dbReference>
<proteinExistence type="predicted"/>
<dbReference type="FunFam" id="3.30.70.890:FF:000001">
    <property type="entry name" value="Galactokinase"/>
    <property type="match status" value="1"/>
</dbReference>
<evidence type="ECO:0000256" key="4">
    <source>
        <dbReference type="ARBA" id="ARBA00022777"/>
    </source>
</evidence>
<dbReference type="PIRSF" id="PIRSF000530">
    <property type="entry name" value="Galactokinase"/>
    <property type="match status" value="1"/>
</dbReference>
<organism evidence="10 11">
    <name type="scientific">Porphyra umbilicalis</name>
    <name type="common">Purple laver</name>
    <name type="synonym">Red alga</name>
    <dbReference type="NCBI Taxonomy" id="2786"/>
    <lineage>
        <taxon>Eukaryota</taxon>
        <taxon>Rhodophyta</taxon>
        <taxon>Bangiophyceae</taxon>
        <taxon>Bangiales</taxon>
        <taxon>Bangiaceae</taxon>
        <taxon>Porphyra</taxon>
    </lineage>
</organism>
<keyword evidence="6" id="KW-0460">Magnesium</keyword>
<dbReference type="Gene3D" id="3.30.70.890">
    <property type="entry name" value="GHMP kinase, C-terminal domain"/>
    <property type="match status" value="1"/>
</dbReference>
<dbReference type="PROSITE" id="PS00106">
    <property type="entry name" value="GALACTOKINASE"/>
    <property type="match status" value="1"/>
</dbReference>
<evidence type="ECO:0000256" key="1">
    <source>
        <dbReference type="ARBA" id="ARBA00022679"/>
    </source>
</evidence>
<feature type="domain" description="Galactokinase N-terminal" evidence="9">
    <location>
        <begin position="27"/>
        <end position="76"/>
    </location>
</feature>
<keyword evidence="4" id="KW-0418">Kinase</keyword>
<dbReference type="Pfam" id="PF08544">
    <property type="entry name" value="GHMP_kinases_C"/>
    <property type="match status" value="1"/>
</dbReference>
<evidence type="ECO:0008006" key="12">
    <source>
        <dbReference type="Google" id="ProtNLM"/>
    </source>
</evidence>
<dbReference type="GO" id="GO:0046872">
    <property type="term" value="F:metal ion binding"/>
    <property type="evidence" value="ECO:0007669"/>
    <property type="project" value="UniProtKB-KW"/>
</dbReference>
<dbReference type="InterPro" id="IPR006206">
    <property type="entry name" value="Mevalonate/galactokinase"/>
</dbReference>
<evidence type="ECO:0000256" key="6">
    <source>
        <dbReference type="ARBA" id="ARBA00022842"/>
    </source>
</evidence>
<dbReference type="InterPro" id="IPR014721">
    <property type="entry name" value="Ribsml_uS5_D2-typ_fold_subgr"/>
</dbReference>
<evidence type="ECO:0000256" key="7">
    <source>
        <dbReference type="ARBA" id="ARBA00023277"/>
    </source>
</evidence>
<dbReference type="EMBL" id="KV918867">
    <property type="protein sequence ID" value="OSX76430.1"/>
    <property type="molecule type" value="Genomic_DNA"/>
</dbReference>
<keyword evidence="3" id="KW-0547">Nucleotide-binding</keyword>
<dbReference type="SUPFAM" id="SSF54211">
    <property type="entry name" value="Ribosomal protein S5 domain 2-like"/>
    <property type="match status" value="2"/>
</dbReference>
<dbReference type="InterPro" id="IPR000705">
    <property type="entry name" value="Galactokinase"/>
</dbReference>
<evidence type="ECO:0000256" key="5">
    <source>
        <dbReference type="ARBA" id="ARBA00022840"/>
    </source>
</evidence>
<dbReference type="GO" id="GO:0005524">
    <property type="term" value="F:ATP binding"/>
    <property type="evidence" value="ECO:0007669"/>
    <property type="project" value="UniProtKB-KW"/>
</dbReference>
<keyword evidence="1" id="KW-0808">Transferase</keyword>
<dbReference type="PANTHER" id="PTHR10457:SF7">
    <property type="entry name" value="GALACTOKINASE-RELATED"/>
    <property type="match status" value="1"/>
</dbReference>
<evidence type="ECO:0000259" key="9">
    <source>
        <dbReference type="Pfam" id="PF10509"/>
    </source>
</evidence>
<feature type="domain" description="GHMP kinase C-terminal" evidence="8">
    <location>
        <begin position="341"/>
        <end position="423"/>
    </location>
</feature>
<evidence type="ECO:0000313" key="11">
    <source>
        <dbReference type="Proteomes" id="UP000218209"/>
    </source>
</evidence>